<gene>
    <name evidence="8" type="ORF">B5808_13920</name>
</gene>
<feature type="transmembrane region" description="Helical" evidence="6">
    <location>
        <begin position="693"/>
        <end position="713"/>
    </location>
</feature>
<dbReference type="GO" id="GO:0006508">
    <property type="term" value="P:proteolysis"/>
    <property type="evidence" value="ECO:0007669"/>
    <property type="project" value="UniProtKB-KW"/>
</dbReference>
<feature type="domain" description="Peptidase S8/S53" evidence="7">
    <location>
        <begin position="511"/>
        <end position="636"/>
    </location>
</feature>
<keyword evidence="2" id="KW-0645">Protease</keyword>
<evidence type="ECO:0000256" key="4">
    <source>
        <dbReference type="ARBA" id="ARBA00022825"/>
    </source>
</evidence>
<dbReference type="KEGG" id="cphy:B5808_13920"/>
<evidence type="ECO:0000256" key="1">
    <source>
        <dbReference type="ARBA" id="ARBA00011073"/>
    </source>
</evidence>
<dbReference type="AlphaFoldDB" id="A0A1X9LLV4"/>
<keyword evidence="6" id="KW-0812">Transmembrane</keyword>
<dbReference type="PANTHER" id="PTHR43806">
    <property type="entry name" value="PEPTIDASE S8"/>
    <property type="match status" value="1"/>
</dbReference>
<sequence length="720" mass="72586">MLCVVGGLVLPAAGAQAVETGSGHALSDRLELIAGLPLASRASDGDGADAADVETQLDAHADDLGVAVDGPGSLQVIDGRIAVTVRYSAGPGDTDIQRLSALAEVQASSSLFGLASALVAPSDLRAVADLPGVVGVDESPEANVGSTEAPLTARPAEAPLTAGPAQSAAAAAAAAAADCRSVPANLRAPLNVDLAASLHGVDGTGVVVGVISDSFATSTTAVTTPEEDVRNGVLPGPGNPCGYEQPVRVLADSKTPRSDEGRAMVQLVHQIAPGATVLFATDGTDEMTFAQAMNDLAAAGATVIVDDVMQFGDPVFQNGPLGWTVDRLAAQGVTYLSSAGNYTITGAAGTPSAGYSIGSWEGDYRPTPCPAEVAAVFPGQGISSGDCLDFDPGDGTDAYDRLQFSAPDSPERYATFIMNWSEPYQSARGAFRFGVVTPDGKADLVPAGTPGIPIVYVTDVVQKGELRFFVIRDTSAGSTAEVTPRVRLLYDARTQLQDAQWFLSQGGDVVGATLGGHAAAAGALAVAAAPASAPSAVEPFSSTGPTTVYSDYDPTRIPTSVPLPVPELRPKPDVTSVDAGYTDFFDDQVAEGRYVFSGTSAAAPAAAGVIALGRQAAPGADAAALRSALLETARPLDGTLPGFRATDLSGAGLIDAAAFLDTLLADTPSPSPTPTVNPVATAELAATGSTATLPALVSTGLALAAIALGTIGLRRRRSAK</sequence>
<evidence type="ECO:0000259" key="7">
    <source>
        <dbReference type="Pfam" id="PF00082"/>
    </source>
</evidence>
<proteinExistence type="inferred from homology"/>
<feature type="compositionally biased region" description="Polar residues" evidence="5">
    <location>
        <begin position="540"/>
        <end position="549"/>
    </location>
</feature>
<feature type="region of interest" description="Disordered" evidence="5">
    <location>
        <begin position="222"/>
        <end position="241"/>
    </location>
</feature>
<dbReference type="InterPro" id="IPR015500">
    <property type="entry name" value="Peptidase_S8_subtilisin-rel"/>
</dbReference>
<dbReference type="Pfam" id="PF00082">
    <property type="entry name" value="Peptidase_S8"/>
    <property type="match status" value="1"/>
</dbReference>
<dbReference type="InterPro" id="IPR036852">
    <property type="entry name" value="Peptidase_S8/S53_dom_sf"/>
</dbReference>
<dbReference type="Proteomes" id="UP000192775">
    <property type="component" value="Chromosome"/>
</dbReference>
<evidence type="ECO:0000313" key="9">
    <source>
        <dbReference type="Proteomes" id="UP000192775"/>
    </source>
</evidence>
<dbReference type="PROSITE" id="PS00138">
    <property type="entry name" value="SUBTILASE_SER"/>
    <property type="match status" value="1"/>
</dbReference>
<dbReference type="STRING" id="1619308.B5808_13920"/>
<keyword evidence="3" id="KW-0378">Hydrolase</keyword>
<feature type="region of interest" description="Disordered" evidence="5">
    <location>
        <begin position="535"/>
        <end position="555"/>
    </location>
</feature>
<dbReference type="InterPro" id="IPR050131">
    <property type="entry name" value="Peptidase_S8_subtilisin-like"/>
</dbReference>
<keyword evidence="6" id="KW-1133">Transmembrane helix</keyword>
<evidence type="ECO:0000256" key="6">
    <source>
        <dbReference type="SAM" id="Phobius"/>
    </source>
</evidence>
<keyword evidence="4" id="KW-0720">Serine protease</keyword>
<keyword evidence="6" id="KW-0472">Membrane</keyword>
<dbReference type="Gene3D" id="3.40.50.200">
    <property type="entry name" value="Peptidase S8/S53 domain"/>
    <property type="match status" value="2"/>
</dbReference>
<evidence type="ECO:0000256" key="2">
    <source>
        <dbReference type="ARBA" id="ARBA00022670"/>
    </source>
</evidence>
<reference evidence="8 9" key="1">
    <citation type="submission" date="2017-04" db="EMBL/GenBank/DDBJ databases">
        <authorList>
            <person name="Afonso C.L."/>
            <person name="Miller P.J."/>
            <person name="Scott M.A."/>
            <person name="Spackman E."/>
            <person name="Goraichik I."/>
            <person name="Dimitrov K.M."/>
            <person name="Suarez D.L."/>
            <person name="Swayne D.E."/>
        </authorList>
    </citation>
    <scope>NUCLEOTIDE SEQUENCE [LARGE SCALE GENOMIC DNA]</scope>
    <source>
        <strain evidence="9">XA(T)</strain>
    </source>
</reference>
<keyword evidence="9" id="KW-1185">Reference proteome</keyword>
<dbReference type="PRINTS" id="PR00723">
    <property type="entry name" value="SUBTILISIN"/>
</dbReference>
<dbReference type="SUPFAM" id="SSF52743">
    <property type="entry name" value="Subtilisin-like"/>
    <property type="match status" value="1"/>
</dbReference>
<dbReference type="GO" id="GO:0004252">
    <property type="term" value="F:serine-type endopeptidase activity"/>
    <property type="evidence" value="ECO:0007669"/>
    <property type="project" value="InterPro"/>
</dbReference>
<comment type="similarity">
    <text evidence="1">Belongs to the peptidase S8 family.</text>
</comment>
<protein>
    <recommendedName>
        <fullName evidence="7">Peptidase S8/S53 domain-containing protein</fullName>
    </recommendedName>
</protein>
<evidence type="ECO:0000256" key="5">
    <source>
        <dbReference type="SAM" id="MobiDB-lite"/>
    </source>
</evidence>
<dbReference type="InterPro" id="IPR000209">
    <property type="entry name" value="Peptidase_S8/S53_dom"/>
</dbReference>
<evidence type="ECO:0000256" key="3">
    <source>
        <dbReference type="ARBA" id="ARBA00022801"/>
    </source>
</evidence>
<dbReference type="InterPro" id="IPR023828">
    <property type="entry name" value="Peptidase_S8_Ser-AS"/>
</dbReference>
<organism evidence="8 9">
    <name type="scientific">Cnuibacter physcomitrellae</name>
    <dbReference type="NCBI Taxonomy" id="1619308"/>
    <lineage>
        <taxon>Bacteria</taxon>
        <taxon>Bacillati</taxon>
        <taxon>Actinomycetota</taxon>
        <taxon>Actinomycetes</taxon>
        <taxon>Micrococcales</taxon>
        <taxon>Microbacteriaceae</taxon>
        <taxon>Cnuibacter</taxon>
    </lineage>
</organism>
<name>A0A1X9LLV4_9MICO</name>
<accession>A0A1X9LLV4</accession>
<dbReference type="EMBL" id="CP020715">
    <property type="protein sequence ID" value="ARJ06196.1"/>
    <property type="molecule type" value="Genomic_DNA"/>
</dbReference>
<evidence type="ECO:0000313" key="8">
    <source>
        <dbReference type="EMBL" id="ARJ06196.1"/>
    </source>
</evidence>
<dbReference type="PANTHER" id="PTHR43806:SF11">
    <property type="entry name" value="CEREVISIN-RELATED"/>
    <property type="match status" value="1"/>
</dbReference>